<reference evidence="1" key="1">
    <citation type="submission" date="2023-11" db="EMBL/GenBank/DDBJ databases">
        <authorList>
            <person name="Poullet M."/>
        </authorList>
    </citation>
    <scope>NUCLEOTIDE SEQUENCE</scope>
    <source>
        <strain evidence="1">E1834</strain>
    </source>
</reference>
<gene>
    <name evidence="1" type="ORF">MENTE1834_LOCUS17336</name>
</gene>
<evidence type="ECO:0000313" key="1">
    <source>
        <dbReference type="EMBL" id="CAK5065498.1"/>
    </source>
</evidence>
<evidence type="ECO:0000313" key="2">
    <source>
        <dbReference type="Proteomes" id="UP001497535"/>
    </source>
</evidence>
<dbReference type="EMBL" id="CAVMJV010000019">
    <property type="protein sequence ID" value="CAK5065498.1"/>
    <property type="molecule type" value="Genomic_DNA"/>
</dbReference>
<proteinExistence type="predicted"/>
<name>A0ACB0YVU2_MELEN</name>
<protein>
    <submittedName>
        <fullName evidence="1">Uncharacterized protein</fullName>
    </submittedName>
</protein>
<organism evidence="1 2">
    <name type="scientific">Meloidogyne enterolobii</name>
    <name type="common">Root-knot nematode worm</name>
    <name type="synonym">Meloidogyne mayaguensis</name>
    <dbReference type="NCBI Taxonomy" id="390850"/>
    <lineage>
        <taxon>Eukaryota</taxon>
        <taxon>Metazoa</taxon>
        <taxon>Ecdysozoa</taxon>
        <taxon>Nematoda</taxon>
        <taxon>Chromadorea</taxon>
        <taxon>Rhabditida</taxon>
        <taxon>Tylenchina</taxon>
        <taxon>Tylenchomorpha</taxon>
        <taxon>Tylenchoidea</taxon>
        <taxon>Meloidogynidae</taxon>
        <taxon>Meloidogyninae</taxon>
        <taxon>Meloidogyne</taxon>
    </lineage>
</organism>
<comment type="caution">
    <text evidence="1">The sequence shown here is derived from an EMBL/GenBank/DDBJ whole genome shotgun (WGS) entry which is preliminary data.</text>
</comment>
<accession>A0ACB0YVU2</accession>
<keyword evidence="2" id="KW-1185">Reference proteome</keyword>
<dbReference type="Proteomes" id="UP001497535">
    <property type="component" value="Unassembled WGS sequence"/>
</dbReference>
<sequence>MKIARYILEQLFNCCFEFVQLDKVIFNPQMIKLLFDENKANMPLLIHSQSAHLFVLTKSDNCLLEFILNHLISKEFTVDFWKFNRRMQNLNILFKILTTGEDKFGIVSCRHVPLQFYNDIIKHIETAENISKMVKEIRFGDIRGTLNLIQSAENVEKKVGDKNLKSTKYQLSNKHNPEMKFCVYTQEVQITYGRPSNDVEIKRMN</sequence>